<feature type="domain" description="Lipase" evidence="2">
    <location>
        <begin position="14"/>
        <end position="96"/>
    </location>
</feature>
<dbReference type="OrthoDB" id="199913at2759"/>
<comment type="caution">
    <text evidence="3">The sequence shown here is derived from an EMBL/GenBank/DDBJ whole genome shotgun (WGS) entry which is preliminary data.</text>
</comment>
<evidence type="ECO:0000313" key="3">
    <source>
        <dbReference type="EMBL" id="CAG7709354.1"/>
    </source>
</evidence>
<organism evidence="3 4">
    <name type="scientific">Allacma fusca</name>
    <dbReference type="NCBI Taxonomy" id="39272"/>
    <lineage>
        <taxon>Eukaryota</taxon>
        <taxon>Metazoa</taxon>
        <taxon>Ecdysozoa</taxon>
        <taxon>Arthropoda</taxon>
        <taxon>Hexapoda</taxon>
        <taxon>Collembola</taxon>
        <taxon>Symphypleona</taxon>
        <taxon>Sminthuridae</taxon>
        <taxon>Allacma</taxon>
    </lineage>
</organism>
<dbReference type="InterPro" id="IPR013818">
    <property type="entry name" value="Lipase"/>
</dbReference>
<protein>
    <recommendedName>
        <fullName evidence="2">Lipase domain-containing protein</fullName>
    </recommendedName>
</protein>
<comment type="similarity">
    <text evidence="1">Belongs to the AB hydrolase superfamily. Lipase family.</text>
</comment>
<accession>A0A8J2JJD2</accession>
<feature type="non-terminal residue" evidence="3">
    <location>
        <position position="1"/>
    </location>
</feature>
<evidence type="ECO:0000259" key="2">
    <source>
        <dbReference type="Pfam" id="PF00151"/>
    </source>
</evidence>
<keyword evidence="4" id="KW-1185">Reference proteome</keyword>
<dbReference type="InterPro" id="IPR000734">
    <property type="entry name" value="TAG_lipase"/>
</dbReference>
<gene>
    <name evidence="3" type="ORF">AFUS01_LOCUS4816</name>
</gene>
<dbReference type="GO" id="GO:0016042">
    <property type="term" value="P:lipid catabolic process"/>
    <property type="evidence" value="ECO:0007669"/>
    <property type="project" value="TreeGrafter"/>
</dbReference>
<dbReference type="GO" id="GO:0016298">
    <property type="term" value="F:lipase activity"/>
    <property type="evidence" value="ECO:0007669"/>
    <property type="project" value="InterPro"/>
</dbReference>
<evidence type="ECO:0000256" key="1">
    <source>
        <dbReference type="RuleBase" id="RU004262"/>
    </source>
</evidence>
<dbReference type="AlphaFoldDB" id="A0A8J2JJD2"/>
<dbReference type="Proteomes" id="UP000708208">
    <property type="component" value="Unassembled WGS sequence"/>
</dbReference>
<proteinExistence type="inferred from homology"/>
<evidence type="ECO:0000313" key="4">
    <source>
        <dbReference type="Proteomes" id="UP000708208"/>
    </source>
</evidence>
<reference evidence="3" key="1">
    <citation type="submission" date="2021-06" db="EMBL/GenBank/DDBJ databases">
        <authorList>
            <person name="Hodson N. C."/>
            <person name="Mongue J. A."/>
            <person name="Jaron S. K."/>
        </authorList>
    </citation>
    <scope>NUCLEOTIDE SEQUENCE</scope>
</reference>
<dbReference type="PANTHER" id="PTHR11610:SF173">
    <property type="entry name" value="LIPASE DOMAIN-CONTAINING PROTEIN-RELATED"/>
    <property type="match status" value="1"/>
</dbReference>
<name>A0A8J2JJD2_9HEXA</name>
<dbReference type="PANTHER" id="PTHR11610">
    <property type="entry name" value="LIPASE"/>
    <property type="match status" value="1"/>
</dbReference>
<dbReference type="Pfam" id="PF00151">
    <property type="entry name" value="Lipase"/>
    <property type="match status" value="1"/>
</dbReference>
<sequence>YLTALNNAEIQGNISANIIQVDWEDGAAAPSYGNAVNNTKLVGKSVAKVIRRLVEKGLAKKDLIHLIGFSLGGQAVGIIGQSLFATAGWKPWRITGYI</sequence>
<dbReference type="EMBL" id="CAJVCH010030347">
    <property type="protein sequence ID" value="CAG7709354.1"/>
    <property type="molecule type" value="Genomic_DNA"/>
</dbReference>
<dbReference type="GO" id="GO:0005615">
    <property type="term" value="C:extracellular space"/>
    <property type="evidence" value="ECO:0007669"/>
    <property type="project" value="TreeGrafter"/>
</dbReference>